<dbReference type="Gene3D" id="3.90.180.10">
    <property type="entry name" value="Medium-chain alcohol dehydrogenases, catalytic domain"/>
    <property type="match status" value="1"/>
</dbReference>
<evidence type="ECO:0000313" key="5">
    <source>
        <dbReference type="Proteomes" id="UP001303285"/>
    </source>
</evidence>
<dbReference type="SUPFAM" id="SSF50129">
    <property type="entry name" value="GroES-like"/>
    <property type="match status" value="1"/>
</dbReference>
<dbReference type="Pfam" id="PF08240">
    <property type="entry name" value="ADH_N"/>
    <property type="match status" value="1"/>
</dbReference>
<dbReference type="RefSeq" id="WP_323245643.1">
    <property type="nucleotide sequence ID" value="NZ_JAYGHK010000049.1"/>
</dbReference>
<evidence type="ECO:0000259" key="3">
    <source>
        <dbReference type="Pfam" id="PF08240"/>
    </source>
</evidence>
<sequence length="536" mass="60132">MITDNQIKSKVWESKQEYSLTKESLKMLWENRIPLIRIKDFATEQECDSLVAQAQLFNFDSYQNVYPKIERIGITVFEYNRISKAAYFQAVERTIKLRDSIMAASFNPLERLMEKIRDCTGANVRIASEPLYGSYYAGLIRKIEQGTQLHIDYAPSEQSEWEVGTVIYQLSWNLYLRFSPNNHGKTRIYDRQWQPGNIVIETLYSEVCGTDVHLLHGRLEGVPYPIIPGHFSVGRVVETGGQVRDVNGKLIRPGAIATFLDVHETCYNCWYCLVAKSSTRCPQRKVYGVTYSAKDGLLGGWSQLIYLKPGVKVITLPAEVSPKQFIAGGCALPTAIHAIDRAQIQIGDNVVVQGSGPVGLSAAILALLSGAGKVIVIDKFESRLKVAQSFGVDETLIIETDNPRQHIERVLELTNGHGADVTIEATGVPIAVKEGLAMTRNGGRYVIVGHYTNTGEILINPHLEINLKHIDIRGTWGIDFSHFYRMIELLKRHSDSRKNIAWENLISRAYTLKEINQALADVEHGYVLKAVIQPNS</sequence>
<name>A0ABU5UT39_NODSP</name>
<dbReference type="InterPro" id="IPR036291">
    <property type="entry name" value="NAD(P)-bd_dom_sf"/>
</dbReference>
<proteinExistence type="predicted"/>
<accession>A0ABU5UT39</accession>
<dbReference type="InterPro" id="IPR013149">
    <property type="entry name" value="ADH-like_C"/>
</dbReference>
<dbReference type="SUPFAM" id="SSF51735">
    <property type="entry name" value="NAD(P)-binding Rossmann-fold domains"/>
    <property type="match status" value="1"/>
</dbReference>
<dbReference type="InterPro" id="IPR050129">
    <property type="entry name" value="Zn_alcohol_dh"/>
</dbReference>
<comment type="caution">
    <text evidence="4">The sequence shown here is derived from an EMBL/GenBank/DDBJ whole genome shotgun (WGS) entry which is preliminary data.</text>
</comment>
<dbReference type="PANTHER" id="PTHR43401">
    <property type="entry name" value="L-THREONINE 3-DEHYDROGENASE"/>
    <property type="match status" value="1"/>
</dbReference>
<protein>
    <submittedName>
        <fullName evidence="4">Zinc-binding dehydrogenase</fullName>
    </submittedName>
</protein>
<keyword evidence="1" id="KW-0560">Oxidoreductase</keyword>
<feature type="domain" description="Alcohol dehydrogenase-like N-terminal" evidence="3">
    <location>
        <begin position="194"/>
        <end position="316"/>
    </location>
</feature>
<feature type="domain" description="Alcohol dehydrogenase-like C-terminal" evidence="2">
    <location>
        <begin position="357"/>
        <end position="491"/>
    </location>
</feature>
<dbReference type="Proteomes" id="UP001303285">
    <property type="component" value="Unassembled WGS sequence"/>
</dbReference>
<gene>
    <name evidence="4" type="ORF">VB695_15285</name>
</gene>
<keyword evidence="5" id="KW-1185">Reference proteome</keyword>
<dbReference type="InterPro" id="IPR013154">
    <property type="entry name" value="ADH-like_N"/>
</dbReference>
<dbReference type="PANTHER" id="PTHR43401:SF1">
    <property type="entry name" value="ENOYL REDUCTASE (ER) DOMAIN-CONTAINING PROTEIN"/>
    <property type="match status" value="1"/>
</dbReference>
<dbReference type="CDD" id="cd08231">
    <property type="entry name" value="MDR_TM0436_like"/>
    <property type="match status" value="1"/>
</dbReference>
<evidence type="ECO:0000256" key="1">
    <source>
        <dbReference type="ARBA" id="ARBA00023002"/>
    </source>
</evidence>
<dbReference type="InterPro" id="IPR011032">
    <property type="entry name" value="GroES-like_sf"/>
</dbReference>
<evidence type="ECO:0000259" key="2">
    <source>
        <dbReference type="Pfam" id="PF00107"/>
    </source>
</evidence>
<evidence type="ECO:0000313" key="4">
    <source>
        <dbReference type="EMBL" id="MEA5609411.1"/>
    </source>
</evidence>
<organism evidence="4 5">
    <name type="scientific">Nodularia spumigena UHCC 0060</name>
    <dbReference type="NCBI Taxonomy" id="3110300"/>
    <lineage>
        <taxon>Bacteria</taxon>
        <taxon>Bacillati</taxon>
        <taxon>Cyanobacteriota</taxon>
        <taxon>Cyanophyceae</taxon>
        <taxon>Nostocales</taxon>
        <taxon>Nodulariaceae</taxon>
        <taxon>Nodularia</taxon>
    </lineage>
</organism>
<reference evidence="4 5" key="1">
    <citation type="submission" date="2023-12" db="EMBL/GenBank/DDBJ databases">
        <title>Baltic Sea Cyanobacteria.</title>
        <authorList>
            <person name="Delbaje E."/>
            <person name="Fewer D.P."/>
            <person name="Shishido T.K."/>
        </authorList>
    </citation>
    <scope>NUCLEOTIDE SEQUENCE [LARGE SCALE GENOMIC DNA]</scope>
    <source>
        <strain evidence="4 5">UHCC 0060</strain>
    </source>
</reference>
<dbReference type="Gene3D" id="3.40.50.720">
    <property type="entry name" value="NAD(P)-binding Rossmann-like Domain"/>
    <property type="match status" value="1"/>
</dbReference>
<dbReference type="Pfam" id="PF00107">
    <property type="entry name" value="ADH_zinc_N"/>
    <property type="match status" value="1"/>
</dbReference>
<dbReference type="EMBL" id="JAYGHK010000049">
    <property type="protein sequence ID" value="MEA5609411.1"/>
    <property type="molecule type" value="Genomic_DNA"/>
</dbReference>